<evidence type="ECO:0000313" key="2">
    <source>
        <dbReference type="Proteomes" id="UP000078541"/>
    </source>
</evidence>
<evidence type="ECO:0000313" key="1">
    <source>
        <dbReference type="EMBL" id="KYN40051.1"/>
    </source>
</evidence>
<protein>
    <submittedName>
        <fullName evidence="1">Uncharacterized protein</fullName>
    </submittedName>
</protein>
<dbReference type="AlphaFoldDB" id="A0A151JXW2"/>
<gene>
    <name evidence="1" type="ORF">ALC56_05552</name>
</gene>
<dbReference type="EMBL" id="KQ981544">
    <property type="protein sequence ID" value="KYN40051.1"/>
    <property type="molecule type" value="Genomic_DNA"/>
</dbReference>
<keyword evidence="2" id="KW-1185">Reference proteome</keyword>
<accession>A0A151JXW2</accession>
<proteinExistence type="predicted"/>
<reference evidence="1 2" key="1">
    <citation type="submission" date="2016-03" db="EMBL/GenBank/DDBJ databases">
        <title>Trachymyrmex septentrionalis WGS genome.</title>
        <authorList>
            <person name="Nygaard S."/>
            <person name="Hu H."/>
            <person name="Boomsma J."/>
            <person name="Zhang G."/>
        </authorList>
    </citation>
    <scope>NUCLEOTIDE SEQUENCE [LARGE SCALE GENOMIC DNA]</scope>
    <source>
        <strain evidence="1">Tsep2-gDNA-1</strain>
        <tissue evidence="1">Whole body</tissue>
    </source>
</reference>
<organism evidence="1 2">
    <name type="scientific">Trachymyrmex septentrionalis</name>
    <dbReference type="NCBI Taxonomy" id="34720"/>
    <lineage>
        <taxon>Eukaryota</taxon>
        <taxon>Metazoa</taxon>
        <taxon>Ecdysozoa</taxon>
        <taxon>Arthropoda</taxon>
        <taxon>Hexapoda</taxon>
        <taxon>Insecta</taxon>
        <taxon>Pterygota</taxon>
        <taxon>Neoptera</taxon>
        <taxon>Endopterygota</taxon>
        <taxon>Hymenoptera</taxon>
        <taxon>Apocrita</taxon>
        <taxon>Aculeata</taxon>
        <taxon>Formicoidea</taxon>
        <taxon>Formicidae</taxon>
        <taxon>Myrmicinae</taxon>
        <taxon>Trachymyrmex</taxon>
    </lineage>
</organism>
<name>A0A151JXW2_9HYME</name>
<dbReference type="Proteomes" id="UP000078541">
    <property type="component" value="Unassembled WGS sequence"/>
</dbReference>
<sequence length="119" mass="13889">MANGTYYHYLTALFNKIRDIAQTIAQKNLAQIKRRSKICYSRKAKLQNFNAGDFVYLLKESIYQKINSATSMAHIYNRISKILDNNNAEIEISRDKIRIVHMDKLKLLRRFPATTLPPL</sequence>